<evidence type="ECO:0000256" key="2">
    <source>
        <dbReference type="ARBA" id="ARBA00006510"/>
    </source>
</evidence>
<keyword evidence="5 6" id="KW-0472">Membrane</keyword>
<gene>
    <name evidence="9" type="ORF">AAFF_G00315010</name>
</gene>
<dbReference type="AlphaFoldDB" id="A0AAD7R786"/>
<dbReference type="EMBL" id="JAINUG010000469">
    <property type="protein sequence ID" value="KAJ8367528.1"/>
    <property type="molecule type" value="Genomic_DNA"/>
</dbReference>
<keyword evidence="4 6" id="KW-1133">Transmembrane helix</keyword>
<proteinExistence type="inferred from homology"/>
<feature type="transmembrane region" description="Helical" evidence="6">
    <location>
        <begin position="60"/>
        <end position="83"/>
    </location>
</feature>
<sequence length="260" mass="28618">MYKLLLFDFLACGLNAIVAYPRKLLVERYPSCSLVRVMGKQRFLIPFNVLDLVYSQTVTWVGLFYCPLLPHISALKLLLIFYIKKFVLFQCCEPAQRTFRGSQSSVLFHFTLLLGLLMAVVALCINANKFGPSRGCGPFAESDTILNVTAACLEALPGPAQHTLQYLTSEAFALPLIMMEIILLTSFLSQGTANRKAIERLKDMLVMCSADKRYLVKKQSSWLRALGGSVSAGSSEDGRPADTTDPSALPPALLRSVSAP</sequence>
<dbReference type="InterPro" id="IPR038900">
    <property type="entry name" value="TMC"/>
</dbReference>
<evidence type="ECO:0000313" key="10">
    <source>
        <dbReference type="Proteomes" id="UP001221898"/>
    </source>
</evidence>
<dbReference type="InterPro" id="IPR012496">
    <property type="entry name" value="TMC_dom"/>
</dbReference>
<keyword evidence="3 6" id="KW-0812">Transmembrane</keyword>
<evidence type="ECO:0000256" key="3">
    <source>
        <dbReference type="ARBA" id="ARBA00022692"/>
    </source>
</evidence>
<keyword evidence="10" id="KW-1185">Reference proteome</keyword>
<evidence type="ECO:0000256" key="4">
    <source>
        <dbReference type="ARBA" id="ARBA00022989"/>
    </source>
</evidence>
<dbReference type="PANTHER" id="PTHR23302">
    <property type="entry name" value="TRANSMEMBRANE CHANNEL-RELATED"/>
    <property type="match status" value="1"/>
</dbReference>
<name>A0AAD7R786_9TELE</name>
<evidence type="ECO:0000259" key="8">
    <source>
        <dbReference type="Pfam" id="PF07810"/>
    </source>
</evidence>
<comment type="similarity">
    <text evidence="2 6">Belongs to the TMC family.</text>
</comment>
<accession>A0AAD7R786</accession>
<dbReference type="PANTHER" id="PTHR23302:SF66">
    <property type="entry name" value="TRANSMEMBRANE CHANNEL-LIKE PROTEIN"/>
    <property type="match status" value="1"/>
</dbReference>
<comment type="caution">
    <text evidence="6">Lacks conserved residue(s) required for the propagation of feature annotation.</text>
</comment>
<dbReference type="Pfam" id="PF07810">
    <property type="entry name" value="TMC"/>
    <property type="match status" value="1"/>
</dbReference>
<evidence type="ECO:0000256" key="1">
    <source>
        <dbReference type="ARBA" id="ARBA00004141"/>
    </source>
</evidence>
<dbReference type="GO" id="GO:0008381">
    <property type="term" value="F:mechanosensitive monoatomic ion channel activity"/>
    <property type="evidence" value="ECO:0007669"/>
    <property type="project" value="TreeGrafter"/>
</dbReference>
<feature type="transmembrane region" description="Helical" evidence="6">
    <location>
        <begin position="172"/>
        <end position="193"/>
    </location>
</feature>
<evidence type="ECO:0000313" key="9">
    <source>
        <dbReference type="EMBL" id="KAJ8367528.1"/>
    </source>
</evidence>
<reference evidence="9" key="1">
    <citation type="journal article" date="2023" name="Science">
        <title>Genome structures resolve the early diversification of teleost fishes.</title>
        <authorList>
            <person name="Parey E."/>
            <person name="Louis A."/>
            <person name="Montfort J."/>
            <person name="Bouchez O."/>
            <person name="Roques C."/>
            <person name="Iampietro C."/>
            <person name="Lluch J."/>
            <person name="Castinel A."/>
            <person name="Donnadieu C."/>
            <person name="Desvignes T."/>
            <person name="Floi Bucao C."/>
            <person name="Jouanno E."/>
            <person name="Wen M."/>
            <person name="Mejri S."/>
            <person name="Dirks R."/>
            <person name="Jansen H."/>
            <person name="Henkel C."/>
            <person name="Chen W.J."/>
            <person name="Zahm M."/>
            <person name="Cabau C."/>
            <person name="Klopp C."/>
            <person name="Thompson A.W."/>
            <person name="Robinson-Rechavi M."/>
            <person name="Braasch I."/>
            <person name="Lecointre G."/>
            <person name="Bobe J."/>
            <person name="Postlethwait J.H."/>
            <person name="Berthelot C."/>
            <person name="Roest Crollius H."/>
            <person name="Guiguen Y."/>
        </authorList>
    </citation>
    <scope>NUCLEOTIDE SEQUENCE</scope>
    <source>
        <strain evidence="9">NC1722</strain>
    </source>
</reference>
<comment type="caution">
    <text evidence="9">The sequence shown here is derived from an EMBL/GenBank/DDBJ whole genome shotgun (WGS) entry which is preliminary data.</text>
</comment>
<dbReference type="GO" id="GO:0005886">
    <property type="term" value="C:plasma membrane"/>
    <property type="evidence" value="ECO:0007669"/>
    <property type="project" value="InterPro"/>
</dbReference>
<feature type="domain" description="TMC" evidence="8">
    <location>
        <begin position="1"/>
        <end position="102"/>
    </location>
</feature>
<comment type="subcellular location">
    <subcellularLocation>
        <location evidence="1 6">Membrane</location>
        <topology evidence="1 6">Multi-pass membrane protein</topology>
    </subcellularLocation>
</comment>
<evidence type="ECO:0000256" key="5">
    <source>
        <dbReference type="ARBA" id="ARBA00023136"/>
    </source>
</evidence>
<organism evidence="9 10">
    <name type="scientific">Aldrovandia affinis</name>
    <dbReference type="NCBI Taxonomy" id="143900"/>
    <lineage>
        <taxon>Eukaryota</taxon>
        <taxon>Metazoa</taxon>
        <taxon>Chordata</taxon>
        <taxon>Craniata</taxon>
        <taxon>Vertebrata</taxon>
        <taxon>Euteleostomi</taxon>
        <taxon>Actinopterygii</taxon>
        <taxon>Neopterygii</taxon>
        <taxon>Teleostei</taxon>
        <taxon>Notacanthiformes</taxon>
        <taxon>Halosauridae</taxon>
        <taxon>Aldrovandia</taxon>
    </lineage>
</organism>
<evidence type="ECO:0000256" key="7">
    <source>
        <dbReference type="SAM" id="MobiDB-lite"/>
    </source>
</evidence>
<feature type="region of interest" description="Disordered" evidence="7">
    <location>
        <begin position="229"/>
        <end position="260"/>
    </location>
</feature>
<dbReference type="Proteomes" id="UP001221898">
    <property type="component" value="Unassembled WGS sequence"/>
</dbReference>
<feature type="transmembrane region" description="Helical" evidence="6">
    <location>
        <begin position="104"/>
        <end position="125"/>
    </location>
</feature>
<protein>
    <recommendedName>
        <fullName evidence="6">Transmembrane channel-like protein</fullName>
    </recommendedName>
</protein>
<evidence type="ECO:0000256" key="6">
    <source>
        <dbReference type="RuleBase" id="RU310713"/>
    </source>
</evidence>